<evidence type="ECO:0000313" key="3">
    <source>
        <dbReference type="Proteomes" id="UP001054945"/>
    </source>
</evidence>
<dbReference type="PANTHER" id="PTHR46342:SF1">
    <property type="entry name" value="ALPHA-CATULIN"/>
    <property type="match status" value="1"/>
</dbReference>
<accession>A0AAV4U7R4</accession>
<evidence type="ECO:0000256" key="1">
    <source>
        <dbReference type="SAM" id="MobiDB-lite"/>
    </source>
</evidence>
<feature type="region of interest" description="Disordered" evidence="1">
    <location>
        <begin position="1"/>
        <end position="41"/>
    </location>
</feature>
<evidence type="ECO:0000313" key="2">
    <source>
        <dbReference type="EMBL" id="GIY53777.1"/>
    </source>
</evidence>
<protein>
    <submittedName>
        <fullName evidence="2">Alpha-catulin</fullName>
    </submittedName>
</protein>
<reference evidence="2 3" key="1">
    <citation type="submission" date="2021-06" db="EMBL/GenBank/DDBJ databases">
        <title>Caerostris extrusa draft genome.</title>
        <authorList>
            <person name="Kono N."/>
            <person name="Arakawa K."/>
        </authorList>
    </citation>
    <scope>NUCLEOTIDE SEQUENCE [LARGE SCALE GENOMIC DNA]</scope>
</reference>
<proteinExistence type="predicted"/>
<dbReference type="Proteomes" id="UP001054945">
    <property type="component" value="Unassembled WGS sequence"/>
</dbReference>
<dbReference type="InterPro" id="IPR030045">
    <property type="entry name" value="CTNNAL1"/>
</dbReference>
<dbReference type="AlphaFoldDB" id="A0AAV4U7R4"/>
<gene>
    <name evidence="2" type="primary">CTNNAL1_2</name>
    <name evidence="2" type="ORF">CEXT_308121</name>
</gene>
<organism evidence="2 3">
    <name type="scientific">Caerostris extrusa</name>
    <name type="common">Bark spider</name>
    <name type="synonym">Caerostris bankana</name>
    <dbReference type="NCBI Taxonomy" id="172846"/>
    <lineage>
        <taxon>Eukaryota</taxon>
        <taxon>Metazoa</taxon>
        <taxon>Ecdysozoa</taxon>
        <taxon>Arthropoda</taxon>
        <taxon>Chelicerata</taxon>
        <taxon>Arachnida</taxon>
        <taxon>Araneae</taxon>
        <taxon>Araneomorphae</taxon>
        <taxon>Entelegynae</taxon>
        <taxon>Araneoidea</taxon>
        <taxon>Araneidae</taxon>
        <taxon>Caerostris</taxon>
    </lineage>
</organism>
<dbReference type="PANTHER" id="PTHR46342">
    <property type="entry name" value="ALPHA-CATULIN"/>
    <property type="match status" value="1"/>
</dbReference>
<dbReference type="EMBL" id="BPLR01012403">
    <property type="protein sequence ID" value="GIY53777.1"/>
    <property type="molecule type" value="Genomic_DNA"/>
</dbReference>
<feature type="compositionally biased region" description="Basic and acidic residues" evidence="1">
    <location>
        <begin position="7"/>
        <end position="19"/>
    </location>
</feature>
<dbReference type="GO" id="GO:0007266">
    <property type="term" value="P:Rho protein signal transduction"/>
    <property type="evidence" value="ECO:0007669"/>
    <property type="project" value="InterPro"/>
</dbReference>
<name>A0AAV4U7R4_CAEEX</name>
<sequence>MELIGPRGDEPYDAGERRLPQPAEQRPGRGRGRRTLTDSAYTSHEHRERILLLCDRLKMELHQLLRVGVQLQIGQMSPTEEMEAAIHETLRAAKDLKLNSSWDSTATFIKIGQFFSAEEAGGKTYPSA</sequence>
<comment type="caution">
    <text evidence="2">The sequence shown here is derived from an EMBL/GenBank/DDBJ whole genome shotgun (WGS) entry which is preliminary data.</text>
</comment>
<keyword evidence="3" id="KW-1185">Reference proteome</keyword>